<dbReference type="FunFam" id="3.90.79.10:FF:000014">
    <property type="entry name" value="8-oxo-dGTP diphosphatase MutT"/>
    <property type="match status" value="1"/>
</dbReference>
<dbReference type="GO" id="GO:0044715">
    <property type="term" value="F:8-oxo-dGDP phosphatase activity"/>
    <property type="evidence" value="ECO:0007669"/>
    <property type="project" value="TreeGrafter"/>
</dbReference>
<dbReference type="InterPro" id="IPR020084">
    <property type="entry name" value="NUDIX_hydrolase_CS"/>
</dbReference>
<evidence type="ECO:0000256" key="3">
    <source>
        <dbReference type="ARBA" id="ARBA00022457"/>
    </source>
</evidence>
<dbReference type="Gene3D" id="3.20.20.70">
    <property type="entry name" value="Aldolase class I"/>
    <property type="match status" value="1"/>
</dbReference>
<dbReference type="PROSITE" id="PS51462">
    <property type="entry name" value="NUDIX"/>
    <property type="match status" value="1"/>
</dbReference>
<dbReference type="NCBIfam" id="TIGR00586">
    <property type="entry name" value="mutt"/>
    <property type="match status" value="1"/>
</dbReference>
<feature type="binding site" evidence="17">
    <location>
        <position position="120"/>
    </location>
    <ligand>
        <name>8-oxo-dGTP</name>
        <dbReference type="ChEBI" id="CHEBI:77896"/>
    </ligand>
</feature>
<dbReference type="InterPro" id="IPR003561">
    <property type="entry name" value="Mutator_MutT"/>
</dbReference>
<dbReference type="InterPro" id="IPR015797">
    <property type="entry name" value="NUDIX_hydrolase-like_dom_sf"/>
</dbReference>
<dbReference type="InterPro" id="IPR020476">
    <property type="entry name" value="Nudix_hydrolase"/>
</dbReference>
<dbReference type="GO" id="GO:0006281">
    <property type="term" value="P:DNA repair"/>
    <property type="evidence" value="ECO:0007669"/>
    <property type="project" value="UniProtKB-KW"/>
</dbReference>
<comment type="catalytic activity">
    <reaction evidence="10">
        <text>8-oxo-dGTP + H2O = 8-oxo-dGMP + diphosphate + H(+)</text>
        <dbReference type="Rhea" id="RHEA:31575"/>
        <dbReference type="ChEBI" id="CHEBI:15377"/>
        <dbReference type="ChEBI" id="CHEBI:15378"/>
        <dbReference type="ChEBI" id="CHEBI:33019"/>
        <dbReference type="ChEBI" id="CHEBI:63224"/>
        <dbReference type="ChEBI" id="CHEBI:77896"/>
        <dbReference type="EC" id="3.6.1.55"/>
    </reaction>
</comment>
<evidence type="ECO:0000256" key="11">
    <source>
        <dbReference type="ARBA" id="ARBA00036904"/>
    </source>
</evidence>
<dbReference type="PANTHER" id="PTHR47707">
    <property type="entry name" value="8-OXO-DGTP DIPHOSPHATASE"/>
    <property type="match status" value="1"/>
</dbReference>
<feature type="binding site" evidence="18">
    <location>
        <position position="58"/>
    </location>
    <ligand>
        <name>Mg(2+)</name>
        <dbReference type="ChEBI" id="CHEBI:18420"/>
    </ligand>
</feature>
<organism evidence="20 21">
    <name type="scientific">Oceanospirillum multiglobuliferum</name>
    <dbReference type="NCBI Taxonomy" id="64969"/>
    <lineage>
        <taxon>Bacteria</taxon>
        <taxon>Pseudomonadati</taxon>
        <taxon>Pseudomonadota</taxon>
        <taxon>Gammaproteobacteria</taxon>
        <taxon>Oceanospirillales</taxon>
        <taxon>Oceanospirillaceae</taxon>
        <taxon>Oceanospirillum</taxon>
    </lineage>
</organism>
<evidence type="ECO:0000256" key="8">
    <source>
        <dbReference type="ARBA" id="ARBA00022842"/>
    </source>
</evidence>
<dbReference type="Pfam" id="PF02581">
    <property type="entry name" value="TMP-TENI"/>
    <property type="match status" value="1"/>
</dbReference>
<dbReference type="PRINTS" id="PR00502">
    <property type="entry name" value="NUDIXFAMILY"/>
</dbReference>
<dbReference type="InterPro" id="IPR029119">
    <property type="entry name" value="MutY_C"/>
</dbReference>
<dbReference type="Gene3D" id="3.90.79.10">
    <property type="entry name" value="Nucleoside Triphosphate Pyrophosphohydrolase"/>
    <property type="match status" value="1"/>
</dbReference>
<evidence type="ECO:0000256" key="14">
    <source>
        <dbReference type="ARBA" id="ARBA00041592"/>
    </source>
</evidence>
<dbReference type="GO" id="GO:0046872">
    <property type="term" value="F:metal ion binding"/>
    <property type="evidence" value="ECO:0007669"/>
    <property type="project" value="UniProtKB-KW"/>
</dbReference>
<keyword evidence="5 18" id="KW-0479">Metal-binding</keyword>
<keyword evidence="3" id="KW-0515">Mutator protein</keyword>
<keyword evidence="21" id="KW-1185">Reference proteome</keyword>
<dbReference type="EC" id="3.6.1.55" evidence="12"/>
<evidence type="ECO:0000256" key="9">
    <source>
        <dbReference type="ARBA" id="ARBA00023204"/>
    </source>
</evidence>
<dbReference type="GO" id="GO:0008413">
    <property type="term" value="F:8-oxo-7,8-dihydroguanosine triphosphate pyrophosphatase activity"/>
    <property type="evidence" value="ECO:0007669"/>
    <property type="project" value="InterPro"/>
</dbReference>
<feature type="binding site" evidence="18">
    <location>
        <position position="38"/>
    </location>
    <ligand>
        <name>Mg(2+)</name>
        <dbReference type="ChEBI" id="CHEBI:18420"/>
    </ligand>
</feature>
<dbReference type="STRING" id="64969.SAMN02745127_00165"/>
<comment type="cofactor">
    <cofactor evidence="1 18">
        <name>Mg(2+)</name>
        <dbReference type="ChEBI" id="CHEBI:18420"/>
    </cofactor>
</comment>
<dbReference type="PROSITE" id="PS00893">
    <property type="entry name" value="NUDIX_BOX"/>
    <property type="match status" value="1"/>
</dbReference>
<dbReference type="PANTHER" id="PTHR47707:SF1">
    <property type="entry name" value="NUDIX HYDROLASE FAMILY PROTEIN"/>
    <property type="match status" value="1"/>
</dbReference>
<evidence type="ECO:0000256" key="5">
    <source>
        <dbReference type="ARBA" id="ARBA00022723"/>
    </source>
</evidence>
<dbReference type="GO" id="GO:0006260">
    <property type="term" value="P:DNA replication"/>
    <property type="evidence" value="ECO:0007669"/>
    <property type="project" value="UniProtKB-KW"/>
</dbReference>
<evidence type="ECO:0000256" key="4">
    <source>
        <dbReference type="ARBA" id="ARBA00022705"/>
    </source>
</evidence>
<name>A0A1T4KQ68_9GAMM</name>
<comment type="similarity">
    <text evidence="2">Belongs to the Nudix hydrolase family.</text>
</comment>
<proteinExistence type="inferred from homology"/>
<dbReference type="CDD" id="cd03425">
    <property type="entry name" value="NUDIX_MutT_NudA_like"/>
    <property type="match status" value="1"/>
</dbReference>
<keyword evidence="6" id="KW-0227">DNA damage</keyword>
<evidence type="ECO:0000256" key="6">
    <source>
        <dbReference type="ARBA" id="ARBA00022763"/>
    </source>
</evidence>
<dbReference type="InterPro" id="IPR000086">
    <property type="entry name" value="NUDIX_hydrolase_dom"/>
</dbReference>
<evidence type="ECO:0000313" key="21">
    <source>
        <dbReference type="Proteomes" id="UP000191418"/>
    </source>
</evidence>
<dbReference type="GO" id="GO:0044716">
    <property type="term" value="F:8-oxo-GDP phosphatase activity"/>
    <property type="evidence" value="ECO:0007669"/>
    <property type="project" value="TreeGrafter"/>
</dbReference>
<protein>
    <recommendedName>
        <fullName evidence="13">8-oxo-dGTP diphosphatase</fullName>
        <ecNumber evidence="12">3.6.1.55</ecNumber>
    </recommendedName>
    <alternativeName>
        <fullName evidence="16">7,8-dihydro-8-oxoguanine-triphosphatase</fullName>
    </alternativeName>
    <alternativeName>
        <fullName evidence="15">Mutator protein MutT</fullName>
    </alternativeName>
    <alternativeName>
        <fullName evidence="14">dGTP pyrophosphohydrolase</fullName>
    </alternativeName>
</protein>
<evidence type="ECO:0000256" key="1">
    <source>
        <dbReference type="ARBA" id="ARBA00001946"/>
    </source>
</evidence>
<dbReference type="EMBL" id="MTSM01000005">
    <property type="protein sequence ID" value="OPX56105.1"/>
    <property type="molecule type" value="Genomic_DNA"/>
</dbReference>
<feature type="domain" description="Nudix hydrolase" evidence="19">
    <location>
        <begin position="2"/>
        <end position="131"/>
    </location>
</feature>
<dbReference type="Pfam" id="PF14815">
    <property type="entry name" value="NUDIX_4"/>
    <property type="match status" value="1"/>
</dbReference>
<comment type="catalytic activity">
    <reaction evidence="11">
        <text>8-oxo-GTP + H2O = 8-oxo-GMP + diphosphate + H(+)</text>
        <dbReference type="Rhea" id="RHEA:67616"/>
        <dbReference type="ChEBI" id="CHEBI:15377"/>
        <dbReference type="ChEBI" id="CHEBI:15378"/>
        <dbReference type="ChEBI" id="CHEBI:33019"/>
        <dbReference type="ChEBI" id="CHEBI:143553"/>
        <dbReference type="ChEBI" id="CHEBI:145694"/>
    </reaction>
</comment>
<dbReference type="InterPro" id="IPR013785">
    <property type="entry name" value="Aldolase_TIM"/>
</dbReference>
<evidence type="ECO:0000256" key="17">
    <source>
        <dbReference type="PIRSR" id="PIRSR603561-1"/>
    </source>
</evidence>
<dbReference type="InterPro" id="IPR036206">
    <property type="entry name" value="ThiamineP_synth_sf"/>
</dbReference>
<evidence type="ECO:0000256" key="13">
    <source>
        <dbReference type="ARBA" id="ARBA00040794"/>
    </source>
</evidence>
<evidence type="ECO:0000256" key="16">
    <source>
        <dbReference type="ARBA" id="ARBA00042798"/>
    </source>
</evidence>
<evidence type="ECO:0000256" key="7">
    <source>
        <dbReference type="ARBA" id="ARBA00022801"/>
    </source>
</evidence>
<keyword evidence="8 18" id="KW-0460">Magnesium</keyword>
<dbReference type="GO" id="GO:0009228">
    <property type="term" value="P:thiamine biosynthetic process"/>
    <property type="evidence" value="ECO:0007669"/>
    <property type="project" value="UniProtKB-KW"/>
</dbReference>
<feature type="binding site" evidence="17">
    <location>
        <begin position="35"/>
        <end position="38"/>
    </location>
    <ligand>
        <name>8-oxo-dGTP</name>
        <dbReference type="ChEBI" id="CHEBI:77896"/>
    </ligand>
</feature>
<evidence type="ECO:0000259" key="19">
    <source>
        <dbReference type="PROSITE" id="PS51462"/>
    </source>
</evidence>
<dbReference type="InterPro" id="IPR047127">
    <property type="entry name" value="MutT-like"/>
</dbReference>
<dbReference type="SUPFAM" id="SSF51391">
    <property type="entry name" value="Thiamin phosphate synthase"/>
    <property type="match status" value="1"/>
</dbReference>
<accession>A0A1T4KQ68</accession>
<evidence type="ECO:0000256" key="2">
    <source>
        <dbReference type="ARBA" id="ARBA00005582"/>
    </source>
</evidence>
<keyword evidence="7" id="KW-0378">Hydrolase</keyword>
<evidence type="ECO:0000256" key="18">
    <source>
        <dbReference type="PIRSR" id="PIRSR603561-2"/>
    </source>
</evidence>
<keyword evidence="9" id="KW-0234">DNA repair</keyword>
<dbReference type="OrthoDB" id="9810648at2"/>
<dbReference type="InterPro" id="IPR022998">
    <property type="entry name" value="ThiamineP_synth_TenI"/>
</dbReference>
<gene>
    <name evidence="20" type="ORF">BTE48_06040</name>
</gene>
<feature type="binding site" evidence="17">
    <location>
        <position position="24"/>
    </location>
    <ligand>
        <name>8-oxo-dGTP</name>
        <dbReference type="ChEBI" id="CHEBI:77896"/>
    </ligand>
</feature>
<dbReference type="Proteomes" id="UP000191418">
    <property type="component" value="Unassembled WGS sequence"/>
</dbReference>
<keyword evidence="4" id="KW-0235">DNA replication</keyword>
<reference evidence="20 21" key="1">
    <citation type="submission" date="2017-01" db="EMBL/GenBank/DDBJ databases">
        <title>Genome Sequencing of a Marine Spirillum, Oceanospirillum multiglobuliferum ATCC 33336, from Japan.</title>
        <authorList>
            <person name="Carney J.G."/>
            <person name="Trachtenberg A.M."/>
            <person name="Rheaume B.A."/>
            <person name="Linnane J.D."/>
            <person name="Pitts N.L."/>
            <person name="Mykles D.L."/>
            <person name="Maclea K.S."/>
        </authorList>
    </citation>
    <scope>NUCLEOTIDE SEQUENCE [LARGE SCALE GENOMIC DNA]</scope>
    <source>
        <strain evidence="20 21">ATCC 33336</strain>
    </source>
</reference>
<sequence>MPKFIHVAAAVICNENGDILIARRPATVDQGGLWEFPGGKLAPYETARQALARELNEEIGIQVTSASPLIAINHQYPEYNVLLDVWRVHSFDGEAYGREGQAVRWVKPEDLKKYSFPEANHSILKAISIPDYYVITGAAENEEEWLLKLTRALNAGAELVQMRVPSLDKNEFLSRAKKALALTSESGAKLILNSAADLLGQIDADGIHLSSERLSHYSQRPIPRDKLLSCACHNLAQLEQAIALQADLITLSPVQATDSHPGVEPMGWQRFKELIEQVPVPVYALGGMGREDIRKAKGLGGQGVAGIGAFWQQVSRSGK</sequence>
<dbReference type="AlphaFoldDB" id="A0A1T4KQ68"/>
<comment type="caution">
    <text evidence="20">The sequence shown here is derived from an EMBL/GenBank/DDBJ whole genome shotgun (WGS) entry which is preliminary data.</text>
</comment>
<evidence type="ECO:0000256" key="10">
    <source>
        <dbReference type="ARBA" id="ARBA00035861"/>
    </source>
</evidence>
<dbReference type="CDD" id="cd00564">
    <property type="entry name" value="TMP_TenI"/>
    <property type="match status" value="1"/>
</dbReference>
<dbReference type="NCBIfam" id="NF006530">
    <property type="entry name" value="PRK08999.1"/>
    <property type="match status" value="1"/>
</dbReference>
<evidence type="ECO:0000313" key="20">
    <source>
        <dbReference type="EMBL" id="OPX56105.1"/>
    </source>
</evidence>
<dbReference type="SUPFAM" id="SSF55811">
    <property type="entry name" value="Nudix"/>
    <property type="match status" value="1"/>
</dbReference>
<evidence type="ECO:0000256" key="12">
    <source>
        <dbReference type="ARBA" id="ARBA00038905"/>
    </source>
</evidence>
<dbReference type="RefSeq" id="WP_078743784.1">
    <property type="nucleotide sequence ID" value="NZ_FUXG01000001.1"/>
</dbReference>
<dbReference type="GO" id="GO:0035539">
    <property type="term" value="F:8-oxo-7,8-dihydrodeoxyguanosine triphosphate pyrophosphatase activity"/>
    <property type="evidence" value="ECO:0007669"/>
    <property type="project" value="UniProtKB-EC"/>
</dbReference>
<evidence type="ECO:0000256" key="15">
    <source>
        <dbReference type="ARBA" id="ARBA00041979"/>
    </source>
</evidence>